<evidence type="ECO:0000259" key="2">
    <source>
        <dbReference type="Pfam" id="PF13472"/>
    </source>
</evidence>
<protein>
    <recommendedName>
        <fullName evidence="2">SGNH hydrolase-type esterase domain-containing protein</fullName>
    </recommendedName>
</protein>
<organism evidence="3 4">
    <name type="scientific">Ligilactobacillus acidipiscis DSM 15836</name>
    <dbReference type="NCBI Taxonomy" id="1423716"/>
    <lineage>
        <taxon>Bacteria</taxon>
        <taxon>Bacillati</taxon>
        <taxon>Bacillota</taxon>
        <taxon>Bacilli</taxon>
        <taxon>Lactobacillales</taxon>
        <taxon>Lactobacillaceae</taxon>
        <taxon>Ligilactobacillus</taxon>
    </lineage>
</organism>
<accession>A0ABR5PKP4</accession>
<name>A0ABR5PKP4_9LACO</name>
<sequence>MVERAQVDYRDATPFDQSKLQDLQTIKDAILHKQTGIDVRGPLAQIPDALIKLLEDASDMEYLGAISELIEARGQFETLGIHETAQDNQIQTTDARSINSLQKSQDAIAMAKATSGGGPKETFSNKAALTAKYPNGASGMYVTQDNGHWWIWNSGWQDGGIWQSTGLADNAVDSPKLSKEARANGVNFGGGPIIKNWTTGYIANKAKQDKDGVPEGTIVTNSNFSLTQPIIVHKGDIISVTGYGDHYSSMISFWDANGQYSQSLHDGISVQETIMAIAPSEGFIRISNWTYKLSNNNVIVKRYPKLMGYTLPDKLVGSVEWENLPLLWDTRSYIGSDANTNHKNEYTHTHGIDEKYQVSQLFYVTSGTVVTVRGGGSKNLYVLAEFQSDGQTFVGGLVTGEGKGGEYSYRLDHNAYLRAGTDTSVEPNPKISTSKQGGASNSNLTGKRINMLGDSYVKNNNDSVGDTWHNKLAIKYNMTYRNYGVNGNGLIDPSRNGTPVVDRYQDMDDDADYVIVIGGKNDYNGQYSIADFKTGVAKLIKGLVIKYPKGKIAFFTPWSIGDTDTKSIKLNEYAQAIEDECNLFGIACFNSSKHSNITPWDANFRKNFMQSDHDVSHLNHAGHERFLPTAEAFIKSL</sequence>
<dbReference type="Pfam" id="PF13472">
    <property type="entry name" value="Lipase_GDSL_2"/>
    <property type="match status" value="1"/>
</dbReference>
<dbReference type="CDD" id="cd00229">
    <property type="entry name" value="SGNH_hydrolase"/>
    <property type="match status" value="1"/>
</dbReference>
<evidence type="ECO:0000313" key="4">
    <source>
        <dbReference type="Proteomes" id="UP000051217"/>
    </source>
</evidence>
<evidence type="ECO:0000313" key="3">
    <source>
        <dbReference type="EMBL" id="KRM28715.1"/>
    </source>
</evidence>
<proteinExistence type="predicted"/>
<feature type="region of interest" description="Disordered" evidence="1">
    <location>
        <begin position="420"/>
        <end position="444"/>
    </location>
</feature>
<gene>
    <name evidence="3" type="ORF">FC65_GL001617</name>
</gene>
<dbReference type="RefSeq" id="WP_056971755.1">
    <property type="nucleotide sequence ID" value="NZ_AZFI01000044.1"/>
</dbReference>
<comment type="caution">
    <text evidence="3">The sequence shown here is derived from an EMBL/GenBank/DDBJ whole genome shotgun (WGS) entry which is preliminary data.</text>
</comment>
<dbReference type="InterPro" id="IPR036514">
    <property type="entry name" value="SGNH_hydro_sf"/>
</dbReference>
<feature type="compositionally biased region" description="Polar residues" evidence="1">
    <location>
        <begin position="421"/>
        <end position="444"/>
    </location>
</feature>
<evidence type="ECO:0000256" key="1">
    <source>
        <dbReference type="SAM" id="MobiDB-lite"/>
    </source>
</evidence>
<reference evidence="3 4" key="1">
    <citation type="journal article" date="2015" name="Genome Announc.">
        <title>Expanding the biotechnology potential of lactobacilli through comparative genomics of 213 strains and associated genera.</title>
        <authorList>
            <person name="Sun Z."/>
            <person name="Harris H.M."/>
            <person name="McCann A."/>
            <person name="Guo C."/>
            <person name="Argimon S."/>
            <person name="Zhang W."/>
            <person name="Yang X."/>
            <person name="Jeffery I.B."/>
            <person name="Cooney J.C."/>
            <person name="Kagawa T.F."/>
            <person name="Liu W."/>
            <person name="Song Y."/>
            <person name="Salvetti E."/>
            <person name="Wrobel A."/>
            <person name="Rasinkangas P."/>
            <person name="Parkhill J."/>
            <person name="Rea M.C."/>
            <person name="O'Sullivan O."/>
            <person name="Ritari J."/>
            <person name="Douillard F.P."/>
            <person name="Paul Ross R."/>
            <person name="Yang R."/>
            <person name="Briner A.E."/>
            <person name="Felis G.E."/>
            <person name="de Vos W.M."/>
            <person name="Barrangou R."/>
            <person name="Klaenhammer T.R."/>
            <person name="Caufield P.W."/>
            <person name="Cui Y."/>
            <person name="Zhang H."/>
            <person name="O'Toole P.W."/>
        </authorList>
    </citation>
    <scope>NUCLEOTIDE SEQUENCE [LARGE SCALE GENOMIC DNA]</scope>
    <source>
        <strain evidence="3 4">DSM 15836</strain>
    </source>
</reference>
<feature type="domain" description="SGNH hydrolase-type esterase" evidence="2">
    <location>
        <begin position="452"/>
        <end position="625"/>
    </location>
</feature>
<dbReference type="InterPro" id="IPR013830">
    <property type="entry name" value="SGNH_hydro"/>
</dbReference>
<dbReference type="SUPFAM" id="SSF52266">
    <property type="entry name" value="SGNH hydrolase"/>
    <property type="match status" value="1"/>
</dbReference>
<dbReference type="Proteomes" id="UP000051217">
    <property type="component" value="Unassembled WGS sequence"/>
</dbReference>
<dbReference type="Gene3D" id="3.40.50.1110">
    <property type="entry name" value="SGNH hydrolase"/>
    <property type="match status" value="1"/>
</dbReference>
<keyword evidence="4" id="KW-1185">Reference proteome</keyword>
<dbReference type="EMBL" id="AZFI01000044">
    <property type="protein sequence ID" value="KRM28715.1"/>
    <property type="molecule type" value="Genomic_DNA"/>
</dbReference>